<evidence type="ECO:0000313" key="2">
    <source>
        <dbReference type="EMBL" id="CDM66364.1"/>
    </source>
</evidence>
<accession>A0A0B6X1B8</accession>
<feature type="chain" id="PRO_5002125535" evidence="1">
    <location>
        <begin position="21"/>
        <end position="181"/>
    </location>
</feature>
<gene>
    <name evidence="2" type="ORF">PYK22_02392</name>
</gene>
<evidence type="ECO:0000256" key="1">
    <source>
        <dbReference type="SAM" id="SignalP"/>
    </source>
</evidence>
<keyword evidence="1" id="KW-0732">Signal</keyword>
<name>A0A0B6X1B8_9BACT</name>
<keyword evidence="3" id="KW-1185">Reference proteome</keyword>
<protein>
    <submittedName>
        <fullName evidence="2">Uncharacterized protein</fullName>
    </submittedName>
</protein>
<dbReference type="EMBL" id="CBXV010000008">
    <property type="protein sequence ID" value="CDM66364.1"/>
    <property type="molecule type" value="Genomic_DNA"/>
</dbReference>
<dbReference type="Proteomes" id="UP000031518">
    <property type="component" value="Unassembled WGS sequence"/>
</dbReference>
<organism evidence="2 3">
    <name type="scientific">Pyrinomonas methylaliphatogenes</name>
    <dbReference type="NCBI Taxonomy" id="454194"/>
    <lineage>
        <taxon>Bacteria</taxon>
        <taxon>Pseudomonadati</taxon>
        <taxon>Acidobacteriota</taxon>
        <taxon>Blastocatellia</taxon>
        <taxon>Blastocatellales</taxon>
        <taxon>Pyrinomonadaceae</taxon>
        <taxon>Pyrinomonas</taxon>
    </lineage>
</organism>
<dbReference type="RefSeq" id="WP_041977581.1">
    <property type="nucleotide sequence ID" value="NZ_CBXV010000008.1"/>
</dbReference>
<reference evidence="2 3" key="1">
    <citation type="submission" date="2013-12" db="EMBL/GenBank/DDBJ databases">
        <authorList>
            <person name="Stott M."/>
        </authorList>
    </citation>
    <scope>NUCLEOTIDE SEQUENCE [LARGE SCALE GENOMIC DNA]</scope>
    <source>
        <strain evidence="2 3">K22</strain>
    </source>
</reference>
<proteinExistence type="predicted"/>
<evidence type="ECO:0000313" key="3">
    <source>
        <dbReference type="Proteomes" id="UP000031518"/>
    </source>
</evidence>
<sequence length="181" mass="20154" precursor="true">MRRPIATIFFALLLCGAVQAQVRPRVAEDKSAPNELPPAPQTFKAKYEGGVLGYNRKMDGTLQFDDANNRLVFRDKRDKEVFSIPYRAITAAFADNRSRRPTAATVIGSIPAPYGANVPAWFIRKKYRYLTLQYSDPDTNVSGVTSFKIDDKQLLASVLATLAKKAGLEPRGEAFVRKREG</sequence>
<dbReference type="AlphaFoldDB" id="A0A0B6X1B8"/>
<reference evidence="2 3" key="2">
    <citation type="submission" date="2015-01" db="EMBL/GenBank/DDBJ databases">
        <title>Complete genome sequence of Pyrinomonas methylaliphatogenes type strain K22T.</title>
        <authorList>
            <person name="Lee K.C.Y."/>
            <person name="Power J.F."/>
            <person name="Dunfield P.F."/>
            <person name="Morgan X.C."/>
            <person name="Huttenhower C."/>
            <person name="Stott M.B."/>
        </authorList>
    </citation>
    <scope>NUCLEOTIDE SEQUENCE [LARGE SCALE GENOMIC DNA]</scope>
    <source>
        <strain evidence="2 3">K22</strain>
    </source>
</reference>
<feature type="signal peptide" evidence="1">
    <location>
        <begin position="1"/>
        <end position="20"/>
    </location>
</feature>